<dbReference type="Pfam" id="PF13862">
    <property type="entry name" value="BCCIP"/>
    <property type="match status" value="1"/>
</dbReference>
<evidence type="ECO:0000256" key="12">
    <source>
        <dbReference type="ARBA" id="ARBA00022598"/>
    </source>
</evidence>
<dbReference type="InterPro" id="IPR020628">
    <property type="entry name" value="Formate_THF_ligase_CS"/>
</dbReference>
<dbReference type="CDD" id="cd00477">
    <property type="entry name" value="FTHFS"/>
    <property type="match status" value="1"/>
</dbReference>
<dbReference type="PROSITE" id="PS00722">
    <property type="entry name" value="FTHFS_2"/>
    <property type="match status" value="1"/>
</dbReference>
<keyword evidence="19" id="KW-0472">Membrane</keyword>
<comment type="subunit">
    <text evidence="5">Homodimer.</text>
</comment>
<dbReference type="PRINTS" id="PR00085">
    <property type="entry name" value="THFDHDRGNASE"/>
</dbReference>
<evidence type="ECO:0000256" key="3">
    <source>
        <dbReference type="ARBA" id="ARBA00005559"/>
    </source>
</evidence>
<comment type="pathway">
    <text evidence="2">One-carbon metabolism; tetrahydrofolate interconversion.</text>
</comment>
<comment type="similarity">
    <text evidence="4">In the C-terminal section; belongs to the formate--tetrahydrofolate ligase family.</text>
</comment>
<feature type="domain" description="Tetrahydrofolate dehydrogenase/cyclohydrolase catalytic" evidence="20">
    <location>
        <begin position="340"/>
        <end position="456"/>
    </location>
</feature>
<dbReference type="UniPathway" id="UPA00193"/>
<dbReference type="EC" id="6.3.4.3" evidence="6"/>
<dbReference type="HAMAP" id="MF_01576">
    <property type="entry name" value="THF_DHG_CYH"/>
    <property type="match status" value="1"/>
</dbReference>
<sequence>MSKRKAEESKTDNLVKISADSDDEEQEIIDVDFDFFDLDPIDFHAVKKLLSQLFSADAELLDLSGMSEVIINQTVGSTVKVDGKESDPYALLTVVNSNMHKDNVGVKGIVEYIMSKCPTKDAAMRAQVAEILQPREPNQNHDVGLVVSERLINMPVQIMPPMYSMLFEEMSKANSSAGGFNFEWYVFISKTFKEVASTIDDDDDRMEGPVAQKKKKAKTNSGLEVNYFQPEDEIIATYADIQFDYKQTNADKEVSSDARRAFSEMGIAPGRRVMFVRAIYRVVVPISGVPSCGWLIFVVYLLGYTPEAENCMVLLSRLLPRITLVPLSRPTRYIMTATLIDGKALAQSVRTRVKDTLAETKSKYPHFNPHLAIVQVGGREDSSLYVKMKQKAANETGISFTHEKLPETVSQADLLRKVKELNDRHDVHGVLVQMPLPKHISETSVVEAIDYQKDVDGFHAINIGNMTKRTGEPQFLACTPRAVIELLKSSVKDIAGKRAVVIGRSDIVGTPVATLLASEDATVTLCHSKTQNVEEIVRQADILVVAIGKTEFVKGDWIKPGAVIIDVGMNAVADSSKKAGQRWVGDVDFAAASEVASAITPVPGGVGPMTVAMLMENTLISAQRSFERSRKRSIQPLPLNLLEPVPSDIDIASAQQPKNVQDICVELGLSGSEVSTRTSTRSRLITLIMLAVLIILVVLVVLVTVYELYGQTKAKISLNVLDRLHYRQDGKYIVVAGITPTPLGEGKSTTTIGLVQALGAHLNKVAFACVRQPSQGPTFGIKGGAAGGGYSQVIPMDEFNLHLTGDIHAVTAANNLLAAAIDARMFHEATQTDKALFNRLCPAKKGVRKFAPVMYKRLEKLGINKQKPEELNAEEISKFARLDIDPETITWQRVVDINDRFLRKITIGQAPTEKGQERSTGFDIAVASEVMAILALATDLKDMRDRLGRMVVASSKAGQPVTADDIGIGGALTVLMKDAIKPNIMQTLEGTPVLVHAGPFANIAHGNSSVIADRIALKLAGSDGPEMEPGYVVTEAGFGADMGMEKFFDIKCRVSGLVPDAVVLVATVRALKMHGGAPEVVAGKPLPDAYTEENLDFLEKGCANLVKHIENAKKFGVSVVVAINKFTSDTDAELKLIQKLALEAGANDAVTCNHWAKGGAGAVELGEAVIQACDREKKFNFLYELNKPIEEKIEHICKEIYGADGIELSDLAKSKIETYTAQGFGDLPICMAKTQYSFSHDANLKGVPTGFTVPIRDIRASVGAGFLYPLLGAMQTMPGLPTRPCFFDVDLDEDGNVTGLF</sequence>
<dbReference type="GO" id="GO:0004329">
    <property type="term" value="F:formate-tetrahydrofolate ligase activity"/>
    <property type="evidence" value="ECO:0007669"/>
    <property type="project" value="UniProtKB-EC"/>
</dbReference>
<keyword evidence="18" id="KW-0511">Multifunctional enzyme</keyword>
<dbReference type="FunFam" id="3.10.410.10:FF:000001">
    <property type="entry name" value="Putative formate--tetrahydrofolate ligase"/>
    <property type="match status" value="1"/>
</dbReference>
<proteinExistence type="inferred from homology"/>
<evidence type="ECO:0000256" key="2">
    <source>
        <dbReference type="ARBA" id="ARBA00004777"/>
    </source>
</evidence>
<keyword evidence="10" id="KW-0963">Cytoplasm</keyword>
<dbReference type="PROSITE" id="PS00767">
    <property type="entry name" value="THF_DHG_CYH_2"/>
    <property type="match status" value="1"/>
</dbReference>
<evidence type="ECO:0000259" key="21">
    <source>
        <dbReference type="Pfam" id="PF02882"/>
    </source>
</evidence>
<dbReference type="InterPro" id="IPR020631">
    <property type="entry name" value="THF_DH/CycHdrlase_NAD-bd_dom"/>
</dbReference>
<keyword evidence="19" id="KW-1133">Transmembrane helix</keyword>
<accession>A0A8H7U946</accession>
<dbReference type="GO" id="GO:0004488">
    <property type="term" value="F:methylenetetrahydrofolate dehydrogenase (NADP+) activity"/>
    <property type="evidence" value="ECO:0007669"/>
    <property type="project" value="UniProtKB-EC"/>
</dbReference>
<dbReference type="InterPro" id="IPR000672">
    <property type="entry name" value="THF_DH/CycHdrlase"/>
</dbReference>
<dbReference type="Gene3D" id="3.40.50.720">
    <property type="entry name" value="NAD(P)-binding Rossmann-like Domain"/>
    <property type="match status" value="1"/>
</dbReference>
<evidence type="ECO:0000313" key="23">
    <source>
        <dbReference type="Proteomes" id="UP000654370"/>
    </source>
</evidence>
<evidence type="ECO:0000256" key="14">
    <source>
        <dbReference type="ARBA" id="ARBA00022801"/>
    </source>
</evidence>
<dbReference type="FunFam" id="3.40.50.300:FF:000245">
    <property type="entry name" value="C-1-tetrahydrofolate synthase, cytoplasmic"/>
    <property type="match status" value="1"/>
</dbReference>
<comment type="caution">
    <text evidence="22">The sequence shown here is derived from an EMBL/GenBank/DDBJ whole genome shotgun (WGS) entry which is preliminary data.</text>
</comment>
<dbReference type="Proteomes" id="UP000654370">
    <property type="component" value="Unassembled WGS sequence"/>
</dbReference>
<dbReference type="GO" id="GO:0004477">
    <property type="term" value="F:methenyltetrahydrofolate cyclohydrolase activity"/>
    <property type="evidence" value="ECO:0007669"/>
    <property type="project" value="UniProtKB-EC"/>
</dbReference>
<organism evidence="22 23">
    <name type="scientific">Mortierella isabellina</name>
    <name type="common">Filamentous fungus</name>
    <name type="synonym">Umbelopsis isabellina</name>
    <dbReference type="NCBI Taxonomy" id="91625"/>
    <lineage>
        <taxon>Eukaryota</taxon>
        <taxon>Fungi</taxon>
        <taxon>Fungi incertae sedis</taxon>
        <taxon>Mucoromycota</taxon>
        <taxon>Mucoromycotina</taxon>
        <taxon>Umbelopsidomycetes</taxon>
        <taxon>Umbelopsidales</taxon>
        <taxon>Umbelopsidaceae</taxon>
        <taxon>Umbelopsis</taxon>
    </lineage>
</organism>
<feature type="transmembrane region" description="Helical" evidence="19">
    <location>
        <begin position="278"/>
        <end position="302"/>
    </location>
</feature>
<dbReference type="InterPro" id="IPR046346">
    <property type="entry name" value="Aminoacid_DH-like_N_sf"/>
</dbReference>
<dbReference type="InterPro" id="IPR025602">
    <property type="entry name" value="BCP1_family"/>
</dbReference>
<dbReference type="SUPFAM" id="SSF52540">
    <property type="entry name" value="P-loop containing nucleoside triphosphate hydrolases"/>
    <property type="match status" value="1"/>
</dbReference>
<evidence type="ECO:0000256" key="9">
    <source>
        <dbReference type="ARBA" id="ARBA00017592"/>
    </source>
</evidence>
<keyword evidence="16" id="KW-0521">NADP</keyword>
<evidence type="ECO:0000256" key="4">
    <source>
        <dbReference type="ARBA" id="ARBA00006985"/>
    </source>
</evidence>
<dbReference type="EMBL" id="JAEPQZ010000013">
    <property type="protein sequence ID" value="KAG2174230.1"/>
    <property type="molecule type" value="Genomic_DNA"/>
</dbReference>
<dbReference type="CDD" id="cd01080">
    <property type="entry name" value="NAD_bind_m-THF_DH_Cyclohyd"/>
    <property type="match status" value="1"/>
</dbReference>
<gene>
    <name evidence="22" type="ORF">INT43_004251</name>
</gene>
<dbReference type="OrthoDB" id="5126881at2759"/>
<feature type="domain" description="Tetrahydrofolate dehydrogenase/cyclohydrolase NAD(P)-binding" evidence="21">
    <location>
        <begin position="477"/>
        <end position="624"/>
    </location>
</feature>
<dbReference type="Gene3D" id="3.40.50.10860">
    <property type="entry name" value="Leucine Dehydrogenase, chain A, domain 1"/>
    <property type="match status" value="1"/>
</dbReference>
<evidence type="ECO:0000256" key="7">
    <source>
        <dbReference type="ARBA" id="ARBA00012776"/>
    </source>
</evidence>
<keyword evidence="12" id="KW-0436">Ligase</keyword>
<reference evidence="22" key="1">
    <citation type="submission" date="2020-12" db="EMBL/GenBank/DDBJ databases">
        <title>Metabolic potential, ecology and presence of endohyphal bacteria is reflected in genomic diversity of Mucoromycotina.</title>
        <authorList>
            <person name="Muszewska A."/>
            <person name="Okrasinska A."/>
            <person name="Steczkiewicz K."/>
            <person name="Drgas O."/>
            <person name="Orlowska M."/>
            <person name="Perlinska-Lenart U."/>
            <person name="Aleksandrzak-Piekarczyk T."/>
            <person name="Szatraj K."/>
            <person name="Zielenkiewicz U."/>
            <person name="Pilsyk S."/>
            <person name="Malc E."/>
            <person name="Mieczkowski P."/>
            <person name="Kruszewska J.S."/>
            <person name="Biernat P."/>
            <person name="Pawlowska J."/>
        </authorList>
    </citation>
    <scope>NUCLEOTIDE SEQUENCE</scope>
    <source>
        <strain evidence="22">WA0000067209</strain>
    </source>
</reference>
<dbReference type="FunFam" id="3.40.50.10860:FF:000005">
    <property type="entry name" value="C-1-tetrahydrofolate synthase, cytoplasmic, putative"/>
    <property type="match status" value="1"/>
</dbReference>
<dbReference type="GO" id="GO:0005524">
    <property type="term" value="F:ATP binding"/>
    <property type="evidence" value="ECO:0007669"/>
    <property type="project" value="UniProtKB-KW"/>
</dbReference>
<evidence type="ECO:0000256" key="18">
    <source>
        <dbReference type="ARBA" id="ARBA00023268"/>
    </source>
</evidence>
<dbReference type="InterPro" id="IPR036291">
    <property type="entry name" value="NAD(P)-bd_dom_sf"/>
</dbReference>
<dbReference type="Pfam" id="PF02882">
    <property type="entry name" value="THF_DHG_CYH_C"/>
    <property type="match status" value="1"/>
</dbReference>
<dbReference type="HAMAP" id="MF_01543">
    <property type="entry name" value="FTHFS"/>
    <property type="match status" value="1"/>
</dbReference>
<dbReference type="PANTHER" id="PTHR48099">
    <property type="entry name" value="C-1-TETRAHYDROFOLATE SYNTHASE, CYTOPLASMIC-RELATED"/>
    <property type="match status" value="1"/>
</dbReference>
<comment type="subcellular location">
    <subcellularLocation>
        <location evidence="1">Cytoplasm</location>
    </subcellularLocation>
</comment>
<evidence type="ECO:0000259" key="20">
    <source>
        <dbReference type="Pfam" id="PF00763"/>
    </source>
</evidence>
<dbReference type="InterPro" id="IPR020630">
    <property type="entry name" value="THF_DH/CycHdrlase_cat_dom"/>
</dbReference>
<dbReference type="GO" id="GO:0035999">
    <property type="term" value="P:tetrahydrofolate interconversion"/>
    <property type="evidence" value="ECO:0007669"/>
    <property type="project" value="UniProtKB-UniPathway"/>
</dbReference>
<keyword evidence="11" id="KW-0554">One-carbon metabolism</keyword>
<dbReference type="EC" id="1.5.1.5" evidence="8"/>
<keyword evidence="23" id="KW-1185">Reference proteome</keyword>
<evidence type="ECO:0000256" key="10">
    <source>
        <dbReference type="ARBA" id="ARBA00022490"/>
    </source>
</evidence>
<keyword evidence="13" id="KW-0547">Nucleotide-binding</keyword>
<evidence type="ECO:0000256" key="5">
    <source>
        <dbReference type="ARBA" id="ARBA00011738"/>
    </source>
</evidence>
<dbReference type="InterPro" id="IPR027417">
    <property type="entry name" value="P-loop_NTPase"/>
</dbReference>
<evidence type="ECO:0000313" key="22">
    <source>
        <dbReference type="EMBL" id="KAG2174230.1"/>
    </source>
</evidence>
<feature type="transmembrane region" description="Helical" evidence="19">
    <location>
        <begin position="684"/>
        <end position="709"/>
    </location>
</feature>
<protein>
    <recommendedName>
        <fullName evidence="9">C-1-tetrahydrofolate synthase, cytoplasmic</fullName>
        <ecNumber evidence="8">1.5.1.5</ecNumber>
        <ecNumber evidence="7">3.5.4.9</ecNumber>
        <ecNumber evidence="6">6.3.4.3</ecNumber>
    </recommendedName>
</protein>
<dbReference type="GO" id="GO:0005829">
    <property type="term" value="C:cytosol"/>
    <property type="evidence" value="ECO:0007669"/>
    <property type="project" value="TreeGrafter"/>
</dbReference>
<keyword evidence="19" id="KW-0812">Transmembrane</keyword>
<dbReference type="PANTHER" id="PTHR48099:SF5">
    <property type="entry name" value="C-1-TETRAHYDROFOLATE SYNTHASE, CYTOPLASMIC"/>
    <property type="match status" value="1"/>
</dbReference>
<dbReference type="PROSITE" id="PS00721">
    <property type="entry name" value="FTHFS_1"/>
    <property type="match status" value="1"/>
</dbReference>
<dbReference type="FunFam" id="3.40.50.720:FF:000006">
    <property type="entry name" value="Bifunctional protein FolD"/>
    <property type="match status" value="1"/>
</dbReference>
<dbReference type="SUPFAM" id="SSF51735">
    <property type="entry name" value="NAD(P)-binding Rossmann-fold domains"/>
    <property type="match status" value="1"/>
</dbReference>
<dbReference type="Pfam" id="PF00763">
    <property type="entry name" value="THF_DHG_CYH"/>
    <property type="match status" value="1"/>
</dbReference>
<evidence type="ECO:0000256" key="15">
    <source>
        <dbReference type="ARBA" id="ARBA00022840"/>
    </source>
</evidence>
<evidence type="ECO:0000256" key="6">
    <source>
        <dbReference type="ARBA" id="ARBA00012295"/>
    </source>
</evidence>
<dbReference type="Pfam" id="PF01268">
    <property type="entry name" value="FTHFS"/>
    <property type="match status" value="1"/>
</dbReference>
<dbReference type="EC" id="3.5.4.9" evidence="7"/>
<keyword evidence="17" id="KW-0560">Oxidoreductase</keyword>
<evidence type="ECO:0000256" key="19">
    <source>
        <dbReference type="SAM" id="Phobius"/>
    </source>
</evidence>
<dbReference type="Gene3D" id="3.40.50.300">
    <property type="entry name" value="P-loop containing nucleotide triphosphate hydrolases"/>
    <property type="match status" value="2"/>
</dbReference>
<keyword evidence="14" id="KW-0378">Hydrolase</keyword>
<evidence type="ECO:0000256" key="16">
    <source>
        <dbReference type="ARBA" id="ARBA00022857"/>
    </source>
</evidence>
<comment type="similarity">
    <text evidence="3">In the N-terminal section; belongs to the tetrahydrofolate dehydrogenase/cyclohydrolase family.</text>
</comment>
<evidence type="ECO:0000256" key="13">
    <source>
        <dbReference type="ARBA" id="ARBA00022741"/>
    </source>
</evidence>
<evidence type="ECO:0000256" key="1">
    <source>
        <dbReference type="ARBA" id="ARBA00004496"/>
    </source>
</evidence>
<evidence type="ECO:0000256" key="11">
    <source>
        <dbReference type="ARBA" id="ARBA00022563"/>
    </source>
</evidence>
<keyword evidence="15" id="KW-0067">ATP-binding</keyword>
<dbReference type="FunFam" id="3.40.50.300:FF:001123">
    <property type="entry name" value="C-1-tetrahydrofolate synthase, cytoplasmic isoform X2"/>
    <property type="match status" value="1"/>
</dbReference>
<dbReference type="InterPro" id="IPR000559">
    <property type="entry name" value="Formate_THF_ligase"/>
</dbReference>
<evidence type="ECO:0000256" key="8">
    <source>
        <dbReference type="ARBA" id="ARBA00012859"/>
    </source>
</evidence>
<name>A0A8H7U946_MORIS</name>
<dbReference type="SUPFAM" id="SSF53223">
    <property type="entry name" value="Aminoacid dehydrogenase-like, N-terminal domain"/>
    <property type="match status" value="1"/>
</dbReference>
<dbReference type="Gene3D" id="3.10.410.10">
    <property type="entry name" value="Formyltetrahydrofolate synthetase, domain 3"/>
    <property type="match status" value="1"/>
</dbReference>
<dbReference type="InterPro" id="IPR020867">
    <property type="entry name" value="THF_DH/CycHdrlase_CS"/>
</dbReference>
<evidence type="ECO:0000256" key="17">
    <source>
        <dbReference type="ARBA" id="ARBA00023002"/>
    </source>
</evidence>